<dbReference type="KEGG" id="psyt:DSAG12_00281"/>
<reference evidence="1 2" key="2">
    <citation type="journal article" date="2024" name="Int. J. Syst. Evol. Microbiol.">
        <title>Promethearchaeum syntrophicum gen. nov., sp. nov., an anaerobic, obligately syntrophic archaeon, the first isolate of the lineage 'Asgard' archaea, and proposal of the new archaeal phylum Promethearchaeota phyl. nov. and kingdom Promethearchaeati regn. nov.</title>
        <authorList>
            <person name="Imachi H."/>
            <person name="Nobu M.K."/>
            <person name="Kato S."/>
            <person name="Takaki Y."/>
            <person name="Miyazaki M."/>
            <person name="Miyata M."/>
            <person name="Ogawara M."/>
            <person name="Saito Y."/>
            <person name="Sakai S."/>
            <person name="Tahara Y.O."/>
            <person name="Takano Y."/>
            <person name="Tasumi E."/>
            <person name="Uematsu K."/>
            <person name="Yoshimura T."/>
            <person name="Itoh T."/>
            <person name="Ohkuma M."/>
            <person name="Takai K."/>
        </authorList>
    </citation>
    <scope>NUCLEOTIDE SEQUENCE [LARGE SCALE GENOMIC DNA]</scope>
    <source>
        <strain evidence="1 2">MK-D1</strain>
    </source>
</reference>
<dbReference type="Proteomes" id="UP000321408">
    <property type="component" value="Chromosome"/>
</dbReference>
<evidence type="ECO:0000313" key="1">
    <source>
        <dbReference type="EMBL" id="QEE14468.1"/>
    </source>
</evidence>
<protein>
    <submittedName>
        <fullName evidence="1">DUF2804 domain-containing protein</fullName>
    </submittedName>
</protein>
<dbReference type="InterPro" id="IPR021243">
    <property type="entry name" value="DUF2804"/>
</dbReference>
<keyword evidence="2" id="KW-1185">Reference proteome</keyword>
<dbReference type="PANTHER" id="PTHR35868">
    <property type="entry name" value="DUF2804 DOMAIN-CONTAINING PROTEIN-RELATED"/>
    <property type="match status" value="1"/>
</dbReference>
<organism evidence="1 2">
    <name type="scientific">Promethearchaeum syntrophicum</name>
    <dbReference type="NCBI Taxonomy" id="2594042"/>
    <lineage>
        <taxon>Archaea</taxon>
        <taxon>Promethearchaeati</taxon>
        <taxon>Promethearchaeota</taxon>
        <taxon>Promethearchaeia</taxon>
        <taxon>Promethearchaeales</taxon>
        <taxon>Promethearchaeaceae</taxon>
        <taxon>Promethearchaeum</taxon>
    </lineage>
</organism>
<dbReference type="AlphaFoldDB" id="A0A5B9D5Q8"/>
<gene>
    <name evidence="1" type="ORF">DSAG12_00281</name>
</gene>
<dbReference type="GeneID" id="41328284"/>
<evidence type="ECO:0000313" key="2">
    <source>
        <dbReference type="Proteomes" id="UP000321408"/>
    </source>
</evidence>
<accession>A0A5B9D5Q8</accession>
<sequence>MQTEITQTGDLLTLDGVLTQSGWARQIFLQYNRNHVKSHPFRIKEWDFYEIRNDKYDLFLVVYDVGYQAKIQATFIDFKNKTKKEASEILWFSKGSLNLPPTSDVGDINIKIKNSSWKSIRKPDHRIFKFDFPDFEDGKGFKGEIKLEQPKNMDTMTNVIPFNKKNQFVYAQKINCMPATGKFQVGDRKIEISRKDRVYGCLDWTRAVFPYRVEWRWASASGKVNNHNFGLNFDYGFGTESSKNMIFFDSKGHHLDEVTYTWNSSNIEEDWIFKSMDERINLKLHPTFIENEKTNYILLNMKVLKVYGFFTGTVVLDNREKIHIRKEDQLFGHAEHVINHW</sequence>
<dbReference type="PANTHER" id="PTHR35868:SF3">
    <property type="entry name" value="DUF2804 DOMAIN-CONTAINING PROTEIN"/>
    <property type="match status" value="1"/>
</dbReference>
<proteinExistence type="predicted"/>
<dbReference type="Pfam" id="PF10974">
    <property type="entry name" value="DUF2804"/>
    <property type="match status" value="1"/>
</dbReference>
<dbReference type="EMBL" id="CP042905">
    <property type="protein sequence ID" value="QEE14468.1"/>
    <property type="molecule type" value="Genomic_DNA"/>
</dbReference>
<name>A0A5B9D5Q8_9ARCH</name>
<reference evidence="1 2" key="1">
    <citation type="journal article" date="2020" name="Nature">
        <title>Isolation of an archaeon at the prokaryote-eukaryote interface.</title>
        <authorList>
            <person name="Imachi H."/>
            <person name="Nobu M.K."/>
            <person name="Nakahara N."/>
            <person name="Morono Y."/>
            <person name="Ogawara M."/>
            <person name="Takaki Y."/>
            <person name="Takano Y."/>
            <person name="Uematsu K."/>
            <person name="Ikuta T."/>
            <person name="Ito M."/>
            <person name="Matsui Y."/>
            <person name="Miyazaki M."/>
            <person name="Murata K."/>
            <person name="Saito Y."/>
            <person name="Sakai S."/>
            <person name="Song C."/>
            <person name="Tasumi E."/>
            <person name="Yamanaka Y."/>
            <person name="Yamaguchi T."/>
            <person name="Kamagata Y."/>
            <person name="Tamaki H."/>
            <person name="Takai K."/>
        </authorList>
    </citation>
    <scope>NUCLEOTIDE SEQUENCE [LARGE SCALE GENOMIC DNA]</scope>
    <source>
        <strain evidence="1 2">MK-D1</strain>
    </source>
</reference>
<dbReference type="RefSeq" id="WP_147661421.1">
    <property type="nucleotide sequence ID" value="NZ_CP042905.2"/>
</dbReference>